<dbReference type="Gene3D" id="2.60.450.20">
    <property type="match status" value="1"/>
</dbReference>
<evidence type="ECO:0000313" key="2">
    <source>
        <dbReference type="EMBL" id="PGS79264.1"/>
    </source>
</evidence>
<dbReference type="RefSeq" id="WP_098782744.1">
    <property type="nucleotide sequence ID" value="NZ_NULI01000064.1"/>
</dbReference>
<protein>
    <submittedName>
        <fullName evidence="2">Uncharacterized protein</fullName>
    </submittedName>
</protein>
<dbReference type="Proteomes" id="UP000224203">
    <property type="component" value="Unassembled WGS sequence"/>
</dbReference>
<evidence type="ECO:0000256" key="1">
    <source>
        <dbReference type="SAM" id="MobiDB-lite"/>
    </source>
</evidence>
<feature type="compositionally biased region" description="Polar residues" evidence="1">
    <location>
        <begin position="38"/>
        <end position="48"/>
    </location>
</feature>
<gene>
    <name evidence="2" type="ORF">COC69_12695</name>
</gene>
<evidence type="ECO:0000313" key="3">
    <source>
        <dbReference type="Proteomes" id="UP000224203"/>
    </source>
</evidence>
<organism evidence="2 3">
    <name type="scientific">Bacillus cereus</name>
    <dbReference type="NCBI Taxonomy" id="1396"/>
    <lineage>
        <taxon>Bacteria</taxon>
        <taxon>Bacillati</taxon>
        <taxon>Bacillota</taxon>
        <taxon>Bacilli</taxon>
        <taxon>Bacillales</taxon>
        <taxon>Bacillaceae</taxon>
        <taxon>Bacillus</taxon>
        <taxon>Bacillus cereus group</taxon>
    </lineage>
</organism>
<feature type="compositionally biased region" description="Polar residues" evidence="1">
    <location>
        <begin position="66"/>
        <end position="87"/>
    </location>
</feature>
<reference evidence="2 3" key="1">
    <citation type="submission" date="2017-09" db="EMBL/GenBank/DDBJ databases">
        <title>Large-scale bioinformatics analysis of Bacillus genomes uncovers conserved roles of natural products in bacterial physiology.</title>
        <authorList>
            <consortium name="Agbiome Team Llc"/>
            <person name="Bleich R.M."/>
            <person name="Grubbs K.J."/>
            <person name="Santa Maria K.C."/>
            <person name="Allen S.E."/>
            <person name="Farag S."/>
            <person name="Shank E.A."/>
            <person name="Bowers A."/>
        </authorList>
    </citation>
    <scope>NUCLEOTIDE SEQUENCE [LARGE SCALE GENOMIC DNA]</scope>
    <source>
        <strain evidence="2 3">AFS041711</strain>
    </source>
</reference>
<dbReference type="AlphaFoldDB" id="A0A9X7CNR1"/>
<dbReference type="EMBL" id="NULI01000064">
    <property type="protein sequence ID" value="PGS79264.1"/>
    <property type="molecule type" value="Genomic_DNA"/>
</dbReference>
<name>A0A9X7CNR1_BACCE</name>
<feature type="compositionally biased region" description="Basic and acidic residues" evidence="1">
    <location>
        <begin position="49"/>
        <end position="65"/>
    </location>
</feature>
<dbReference type="InterPro" id="IPR047002">
    <property type="entry name" value="Tcp10_C_sf"/>
</dbReference>
<sequence>MIKSMLVTTILGSGLLGFGGIDTIKTDQNQHMNIQKTSYESQVQTKDQAQTKEFPEGSVVKKNEDGTGTVTSPDGQTAKFQPAQKQE</sequence>
<comment type="caution">
    <text evidence="2">The sequence shown here is derived from an EMBL/GenBank/DDBJ whole genome shotgun (WGS) entry which is preliminary data.</text>
</comment>
<feature type="region of interest" description="Disordered" evidence="1">
    <location>
        <begin position="38"/>
        <end position="87"/>
    </location>
</feature>
<accession>A0A9X7CNR1</accession>
<proteinExistence type="predicted"/>